<dbReference type="InterPro" id="IPR034768">
    <property type="entry name" value="4FE4S_WBL"/>
</dbReference>
<dbReference type="RefSeq" id="YP_010667048.1">
    <property type="nucleotide sequence ID" value="NC_070948.1"/>
</dbReference>
<dbReference type="GeneID" id="77943160"/>
<keyword evidence="4" id="KW-1185">Reference proteome</keyword>
<evidence type="ECO:0000313" key="4">
    <source>
        <dbReference type="Proteomes" id="UP000319811"/>
    </source>
</evidence>
<proteinExistence type="predicted"/>
<name>A0A4Y6EAJ1_9CAUD</name>
<dbReference type="Proteomes" id="UP000319811">
    <property type="component" value="Segment"/>
</dbReference>
<organism evidence="3 4">
    <name type="scientific">Gordonia phage Mollymur</name>
    <dbReference type="NCBI Taxonomy" id="2590895"/>
    <lineage>
        <taxon>Viruses</taxon>
        <taxon>Duplodnaviria</taxon>
        <taxon>Heunggongvirae</taxon>
        <taxon>Uroviricota</taxon>
        <taxon>Caudoviricetes</taxon>
        <taxon>Mollymurvirus</taxon>
        <taxon>Mollymurvirus mollymur</taxon>
    </lineage>
</organism>
<dbReference type="EMBL" id="MK977705">
    <property type="protein sequence ID" value="QDF15437.1"/>
    <property type="molecule type" value="Genomic_DNA"/>
</dbReference>
<protein>
    <submittedName>
        <fullName evidence="3">WhiB family transcription factor</fullName>
    </submittedName>
</protein>
<evidence type="ECO:0000313" key="3">
    <source>
        <dbReference type="EMBL" id="QDF15437.1"/>
    </source>
</evidence>
<dbReference type="Pfam" id="PF02467">
    <property type="entry name" value="Whib"/>
    <property type="match status" value="1"/>
</dbReference>
<evidence type="ECO:0000256" key="1">
    <source>
        <dbReference type="SAM" id="MobiDB-lite"/>
    </source>
</evidence>
<sequence length="204" mass="22174">MPKPLSRDWMLNAYCRTAEDRNGWFTDSRRGPMQNYARRKCSPCEMHQQCAAYTLSLPELPIGVVVAGVAMGEDTSELAYQSALDRVRLIAEGGVDADPTQNIDRASDAAASRRPSGRHLPPTAVATEGEDVKSVQHMTAGQLTAGVVGRMLQVGSRGGVIHEVRPRIRPGGGHFKAVDIHVRINTEHGMKSLVLSPKTPVVIR</sequence>
<reference evidence="3 4" key="1">
    <citation type="submission" date="2019-05" db="EMBL/GenBank/DDBJ databases">
        <authorList>
            <person name="Murphy M.E."/>
            <person name="Alvaro L.E."/>
            <person name="Baker K.N."/>
            <person name="Baxter I.S."/>
            <person name="Brown M.R."/>
            <person name="Driscoll K.D."/>
            <person name="Elrubaie J.M."/>
            <person name="Feith S.L."/>
            <person name="Indihar D.F."/>
            <person name="Knoch V.T."/>
            <person name="Koirtyohann K.M."/>
            <person name="Kratz M.A."/>
            <person name="Lear A.H."/>
            <person name="Lindblom K.E."/>
            <person name="Marcus E.R."/>
            <person name="Sensor R."/>
            <person name="Sherman S.J."/>
            <person name="Swift V.R."/>
            <person name="White K.E."/>
            <person name="Wills S.J."/>
            <person name="Gatt S.M."/>
            <person name="Lohbauer S.A."/>
            <person name="Power T.R."/>
            <person name="Rosales K.A."/>
            <person name="Sisson B.M."/>
            <person name="Isern S."/>
            <person name="Michael S.F."/>
            <person name="Monti D.L."/>
            <person name="Garlena R.A."/>
            <person name="Russell D.A."/>
            <person name="Pope W.H."/>
            <person name="Jacobs-Sera D."/>
            <person name="Hatfull G.F."/>
        </authorList>
    </citation>
    <scope>NUCLEOTIDE SEQUENCE [LARGE SCALE GENOMIC DNA]</scope>
</reference>
<evidence type="ECO:0000259" key="2">
    <source>
        <dbReference type="Pfam" id="PF02467"/>
    </source>
</evidence>
<dbReference type="KEGG" id="vg:77943160"/>
<accession>A0A4Y6EAJ1</accession>
<feature type="domain" description="4Fe-4S Wbl-type" evidence="2">
    <location>
        <begin position="9"/>
        <end position="59"/>
    </location>
</feature>
<feature type="region of interest" description="Disordered" evidence="1">
    <location>
        <begin position="97"/>
        <end position="124"/>
    </location>
</feature>
<gene>
    <name evidence="3" type="primary">77</name>
    <name evidence="3" type="ORF">SEA_MOLLYMUR_77</name>
</gene>